<dbReference type="OrthoDB" id="2456726at2"/>
<accession>A0A1B7KXU7</accession>
<dbReference type="AlphaFoldDB" id="A0A1B7KXU7"/>
<reference evidence="3" key="1">
    <citation type="submission" date="2016-05" db="EMBL/GenBank/DDBJ databases">
        <authorList>
            <person name="Wang W."/>
            <person name="Zhu L."/>
        </authorList>
    </citation>
    <scope>NUCLEOTIDE SEQUENCE [LARGE SCALE GENOMIC DNA]</scope>
    <source>
        <strain evidence="3">W-2</strain>
    </source>
</reference>
<dbReference type="Pfam" id="PF14179">
    <property type="entry name" value="YppG"/>
    <property type="match status" value="1"/>
</dbReference>
<dbReference type="RefSeq" id="WP_064550338.1">
    <property type="nucleotide sequence ID" value="NZ_LXMA01000001.1"/>
</dbReference>
<dbReference type="InterPro" id="IPR025555">
    <property type="entry name" value="YppG"/>
</dbReference>
<evidence type="ECO:0000313" key="2">
    <source>
        <dbReference type="EMBL" id="OAT74881.1"/>
    </source>
</evidence>
<dbReference type="Proteomes" id="UP000078290">
    <property type="component" value="Unassembled WGS sequence"/>
</dbReference>
<keyword evidence="2" id="KW-0946">Virion</keyword>
<keyword evidence="2" id="KW-0167">Capsid protein</keyword>
<comment type="caution">
    <text evidence="2">The sequence shown here is derived from an EMBL/GenBank/DDBJ whole genome shotgun (WGS) entry which is preliminary data.</text>
</comment>
<feature type="region of interest" description="Disordered" evidence="1">
    <location>
        <begin position="38"/>
        <end position="58"/>
    </location>
</feature>
<gene>
    <name evidence="2" type="ORF">A7K69_03715</name>
</gene>
<protein>
    <submittedName>
        <fullName evidence="2">Spore coat protein</fullName>
    </submittedName>
</protein>
<dbReference type="EMBL" id="LXMA01000001">
    <property type="protein sequence ID" value="OAT74881.1"/>
    <property type="molecule type" value="Genomic_DNA"/>
</dbReference>
<name>A0A1B7KXU7_PARTM</name>
<evidence type="ECO:0000313" key="3">
    <source>
        <dbReference type="Proteomes" id="UP000078290"/>
    </source>
</evidence>
<proteinExistence type="predicted"/>
<sequence length="113" mass="12896">MYRYPRPFSTPFSAYVPYHHVWHPYQYAPPFPSHWSAGQQKPTAISPYPTPYPKPGPLLTTQPAPGIQSLMAQFKTQDGTYDINKMMNTMGQMINTVNQVNGMLKGLMNTFKK</sequence>
<organism evidence="2 3">
    <name type="scientific">Parageobacillus thermoglucosidasius</name>
    <name type="common">Geobacillus thermoglucosidasius</name>
    <dbReference type="NCBI Taxonomy" id="1426"/>
    <lineage>
        <taxon>Bacteria</taxon>
        <taxon>Bacillati</taxon>
        <taxon>Bacillota</taxon>
        <taxon>Bacilli</taxon>
        <taxon>Bacillales</taxon>
        <taxon>Anoxybacillaceae</taxon>
        <taxon>Parageobacillus</taxon>
    </lineage>
</organism>
<evidence type="ECO:0000256" key="1">
    <source>
        <dbReference type="SAM" id="MobiDB-lite"/>
    </source>
</evidence>